<dbReference type="InterPro" id="IPR029058">
    <property type="entry name" value="AB_hydrolase_fold"/>
</dbReference>
<protein>
    <recommendedName>
        <fullName evidence="2">Phospholipase/carboxylesterase/thioesterase domain-containing protein</fullName>
    </recommendedName>
</protein>
<feature type="compositionally biased region" description="Low complexity" evidence="1">
    <location>
        <begin position="331"/>
        <end position="348"/>
    </location>
</feature>
<gene>
    <name evidence="3" type="ORF">CHUDEA4_3050</name>
</gene>
<proteinExistence type="predicted"/>
<evidence type="ECO:0000259" key="2">
    <source>
        <dbReference type="Pfam" id="PF02230"/>
    </source>
</evidence>
<dbReference type="VEuPathDB" id="CryptoDB:ChTU502y2012_408g0425"/>
<accession>A0A0S4TF59</accession>
<evidence type="ECO:0000256" key="1">
    <source>
        <dbReference type="SAM" id="MobiDB-lite"/>
    </source>
</evidence>
<dbReference type="Proteomes" id="UP000199752">
    <property type="component" value="Chromosome 4"/>
</dbReference>
<dbReference type="VEuPathDB" id="CryptoDB:Chro.40347"/>
<evidence type="ECO:0000313" key="3">
    <source>
        <dbReference type="EMBL" id="CUV05714.1"/>
    </source>
</evidence>
<organism evidence="3">
    <name type="scientific">Cryptosporidium hominis</name>
    <dbReference type="NCBI Taxonomy" id="237895"/>
    <lineage>
        <taxon>Eukaryota</taxon>
        <taxon>Sar</taxon>
        <taxon>Alveolata</taxon>
        <taxon>Apicomplexa</taxon>
        <taxon>Conoidasida</taxon>
        <taxon>Coccidia</taxon>
        <taxon>Eucoccidiorida</taxon>
        <taxon>Eimeriorina</taxon>
        <taxon>Cryptosporidiidae</taxon>
        <taxon>Cryptosporidium</taxon>
    </lineage>
</organism>
<feature type="region of interest" description="Disordered" evidence="1">
    <location>
        <begin position="309"/>
        <end position="349"/>
    </location>
</feature>
<dbReference type="InterPro" id="IPR003140">
    <property type="entry name" value="PLipase/COase/thioEstase"/>
</dbReference>
<feature type="domain" description="Phospholipase/carboxylesterase/thioesterase" evidence="2">
    <location>
        <begin position="158"/>
        <end position="269"/>
    </location>
</feature>
<dbReference type="Pfam" id="PF02230">
    <property type="entry name" value="Abhydrolase_2"/>
    <property type="match status" value="1"/>
</dbReference>
<dbReference type="AlphaFoldDB" id="A0A0S4TF59"/>
<dbReference type="OrthoDB" id="337834at2759"/>
<sequence length="366" mass="41060">MKIFIFNPFGIKILKILFLILINYNIFPGVNGKSAYTDIIPDDYTYLVRSKIKTVDKPIDMLLHLSRSEAPKYTVVLFNVYTAIKAAKKLSTSMYVHLVRHLDHYDREFSDNVQFIVPNFYPNVRSIISSMGHKVHASLISGTIPEEKYIEAVVASVSFINNAIRRGVIPSHQTTAFYGNCVGGLIASATSVALRESLAAVVLNGSALFMPDVVRRKLARKSALKSVKYLLIHSYEDQVIPYIHAENTNNSLVSWGADSTIYSVEKISHFDTMVKHKYTGLRFIASVILKRPEIYRPLDTEDQELIKSTKKRMKAEDIEPIVPPRNSTVGTDDSSSPSSSTISRQSRPNLVIKEEGNVVYIIDQSG</sequence>
<dbReference type="EMBL" id="LN877950">
    <property type="protein sequence ID" value="CUV05714.1"/>
    <property type="molecule type" value="Genomic_DNA"/>
</dbReference>
<dbReference type="VEuPathDB" id="CryptoDB:CHUDEA4_3050"/>
<dbReference type="VEuPathDB" id="CryptoDB:GY17_00001779"/>
<reference evidence="3" key="1">
    <citation type="submission" date="2015-08" db="EMBL/GenBank/DDBJ databases">
        <authorList>
            <person name="Babu N.S."/>
            <person name="Beckwith C.J."/>
            <person name="Beseler K.G."/>
            <person name="Brison A."/>
            <person name="Carone J.V."/>
            <person name="Caskin T.P."/>
            <person name="Diamond M."/>
            <person name="Durham M.E."/>
            <person name="Foxe J.M."/>
            <person name="Go M."/>
            <person name="Henderson B.A."/>
            <person name="Jones I.B."/>
            <person name="McGettigan J.A."/>
            <person name="Micheletti S.J."/>
            <person name="Nasrallah M.E."/>
            <person name="Ortiz D."/>
            <person name="Piller C.R."/>
            <person name="Privatt S.R."/>
            <person name="Schneider S.L."/>
            <person name="Sharp S."/>
            <person name="Smith T.C."/>
            <person name="Stanton J.D."/>
            <person name="Ullery H.E."/>
            <person name="Wilson R.J."/>
            <person name="Serrano M.G."/>
            <person name="Buck G."/>
            <person name="Lee V."/>
            <person name="Wang Y."/>
            <person name="Carvalho R."/>
            <person name="Voegtly L."/>
            <person name="Shi R."/>
            <person name="Duckworth R."/>
            <person name="Johnson A."/>
            <person name="Loviza R."/>
            <person name="Walstead R."/>
            <person name="Shah Z."/>
            <person name="Kiflezghi M."/>
            <person name="Wade K."/>
            <person name="Ball S.L."/>
            <person name="Bradley K.W."/>
            <person name="Asai D.J."/>
            <person name="Bowman C.A."/>
            <person name="Russell D.A."/>
            <person name="Pope W.H."/>
            <person name="Jacobs-Sera D."/>
            <person name="Hendrix R.W."/>
            <person name="Hatfull G.F."/>
        </authorList>
    </citation>
    <scope>NUCLEOTIDE SEQUENCE [LARGE SCALE GENOMIC DNA]</scope>
</reference>
<name>A0A0S4TF59_CRYHO</name>
<dbReference type="Gene3D" id="3.40.50.1820">
    <property type="entry name" value="alpha/beta hydrolase"/>
    <property type="match status" value="1"/>
</dbReference>
<dbReference type="SUPFAM" id="SSF53474">
    <property type="entry name" value="alpha/beta-Hydrolases"/>
    <property type="match status" value="1"/>
</dbReference>
<dbReference type="GO" id="GO:0016787">
    <property type="term" value="F:hydrolase activity"/>
    <property type="evidence" value="ECO:0007669"/>
    <property type="project" value="InterPro"/>
</dbReference>